<evidence type="ECO:0000313" key="9">
    <source>
        <dbReference type="Proteomes" id="UP000499080"/>
    </source>
</evidence>
<dbReference type="Proteomes" id="UP000499080">
    <property type="component" value="Unassembled WGS sequence"/>
</dbReference>
<dbReference type="InterPro" id="IPR002181">
    <property type="entry name" value="Fibrinogen_a/b/g_C_dom"/>
</dbReference>
<keyword evidence="5" id="KW-1015">Disulfide bond</keyword>
<gene>
    <name evidence="8" type="ORF">AVEN_33553_1</name>
</gene>
<dbReference type="EMBL" id="BGPR01082624">
    <property type="protein sequence ID" value="GBL87947.1"/>
    <property type="molecule type" value="Genomic_DNA"/>
</dbReference>
<dbReference type="PANTHER" id="PTHR47221:SF6">
    <property type="entry name" value="FIBRINOGEN ALPHA CHAIN"/>
    <property type="match status" value="1"/>
</dbReference>
<dbReference type="AlphaFoldDB" id="A0A4Y2B829"/>
<dbReference type="NCBIfam" id="NF040941">
    <property type="entry name" value="GGGWT_bact"/>
    <property type="match status" value="1"/>
</dbReference>
<dbReference type="GO" id="GO:0005576">
    <property type="term" value="C:extracellular region"/>
    <property type="evidence" value="ECO:0007669"/>
    <property type="project" value="UniProtKB-SubCell"/>
</dbReference>
<keyword evidence="2" id="KW-0964">Secreted</keyword>
<evidence type="ECO:0000256" key="5">
    <source>
        <dbReference type="ARBA" id="ARBA00023157"/>
    </source>
</evidence>
<dbReference type="Pfam" id="PF00147">
    <property type="entry name" value="Fibrinogen_C"/>
    <property type="match status" value="1"/>
</dbReference>
<evidence type="ECO:0000256" key="1">
    <source>
        <dbReference type="ARBA" id="ARBA00004613"/>
    </source>
</evidence>
<evidence type="ECO:0000259" key="7">
    <source>
        <dbReference type="PROSITE" id="PS51406"/>
    </source>
</evidence>
<evidence type="ECO:0000313" key="8">
    <source>
        <dbReference type="EMBL" id="GBL87947.1"/>
    </source>
</evidence>
<keyword evidence="3" id="KW-0732">Signal</keyword>
<reference evidence="8 9" key="1">
    <citation type="journal article" date="2019" name="Sci. Rep.">
        <title>Orb-weaving spider Araneus ventricosus genome elucidates the spidroin gene catalogue.</title>
        <authorList>
            <person name="Kono N."/>
            <person name="Nakamura H."/>
            <person name="Ohtoshi R."/>
            <person name="Moran D.A.P."/>
            <person name="Shinohara A."/>
            <person name="Yoshida Y."/>
            <person name="Fujiwara M."/>
            <person name="Mori M."/>
            <person name="Tomita M."/>
            <person name="Arakawa K."/>
        </authorList>
    </citation>
    <scope>NUCLEOTIDE SEQUENCE [LARGE SCALE GENOMIC DNA]</scope>
</reference>
<name>A0A4Y2B829_ARAVE</name>
<sequence>PVESVNRTSSPMDCAEVLHNGYNESGVYTIWPKSRVTNDKSIDVFCDMDTDGGGWTVSVSTLF</sequence>
<comment type="subcellular location">
    <subcellularLocation>
        <location evidence="1">Secreted</location>
    </subcellularLocation>
</comment>
<proteinExistence type="predicted"/>
<evidence type="ECO:0000256" key="4">
    <source>
        <dbReference type="ARBA" id="ARBA00023054"/>
    </source>
</evidence>
<dbReference type="SUPFAM" id="SSF56496">
    <property type="entry name" value="Fibrinogen C-terminal domain-like"/>
    <property type="match status" value="1"/>
</dbReference>
<dbReference type="InterPro" id="IPR037579">
    <property type="entry name" value="FIB_ANG-like"/>
</dbReference>
<dbReference type="PANTHER" id="PTHR47221">
    <property type="entry name" value="FIBRINOGEN ALPHA CHAIN"/>
    <property type="match status" value="1"/>
</dbReference>
<dbReference type="OrthoDB" id="10072423at2759"/>
<evidence type="ECO:0000256" key="6">
    <source>
        <dbReference type="ARBA" id="ARBA00023180"/>
    </source>
</evidence>
<dbReference type="InterPro" id="IPR036056">
    <property type="entry name" value="Fibrinogen-like_C"/>
</dbReference>
<feature type="domain" description="Fibrinogen C-terminal" evidence="7">
    <location>
        <begin position="5"/>
        <end position="63"/>
    </location>
</feature>
<accession>A0A4Y2B829</accession>
<evidence type="ECO:0000256" key="3">
    <source>
        <dbReference type="ARBA" id="ARBA00022729"/>
    </source>
</evidence>
<organism evidence="8 9">
    <name type="scientific">Araneus ventricosus</name>
    <name type="common">Orbweaver spider</name>
    <name type="synonym">Epeira ventricosa</name>
    <dbReference type="NCBI Taxonomy" id="182803"/>
    <lineage>
        <taxon>Eukaryota</taxon>
        <taxon>Metazoa</taxon>
        <taxon>Ecdysozoa</taxon>
        <taxon>Arthropoda</taxon>
        <taxon>Chelicerata</taxon>
        <taxon>Arachnida</taxon>
        <taxon>Araneae</taxon>
        <taxon>Araneomorphae</taxon>
        <taxon>Entelegynae</taxon>
        <taxon>Araneoidea</taxon>
        <taxon>Araneidae</taxon>
        <taxon>Araneus</taxon>
    </lineage>
</organism>
<dbReference type="InterPro" id="IPR014716">
    <property type="entry name" value="Fibrinogen_a/b/g_C_1"/>
</dbReference>
<comment type="caution">
    <text evidence="8">The sequence shown here is derived from an EMBL/GenBank/DDBJ whole genome shotgun (WGS) entry which is preliminary data.</text>
</comment>
<dbReference type="PROSITE" id="PS51406">
    <property type="entry name" value="FIBRINOGEN_C_2"/>
    <property type="match status" value="1"/>
</dbReference>
<protein>
    <recommendedName>
        <fullName evidence="7">Fibrinogen C-terminal domain-containing protein</fullName>
    </recommendedName>
</protein>
<keyword evidence="4" id="KW-0175">Coiled coil</keyword>
<keyword evidence="9" id="KW-1185">Reference proteome</keyword>
<evidence type="ECO:0000256" key="2">
    <source>
        <dbReference type="ARBA" id="ARBA00022525"/>
    </source>
</evidence>
<keyword evidence="6" id="KW-0325">Glycoprotein</keyword>
<dbReference type="Gene3D" id="3.90.215.10">
    <property type="entry name" value="Gamma Fibrinogen, chain A, domain 1"/>
    <property type="match status" value="1"/>
</dbReference>
<feature type="non-terminal residue" evidence="8">
    <location>
        <position position="1"/>
    </location>
</feature>